<accession>A0A1G6ZR41</accession>
<dbReference type="STRING" id="58114.SAMN05216270_111106"/>
<protein>
    <recommendedName>
        <fullName evidence="4">Beta/Gamma crystallin</fullName>
    </recommendedName>
</protein>
<reference evidence="3" key="1">
    <citation type="submission" date="2016-10" db="EMBL/GenBank/DDBJ databases">
        <authorList>
            <person name="Varghese N."/>
            <person name="Submissions S."/>
        </authorList>
    </citation>
    <scope>NUCLEOTIDE SEQUENCE [LARGE SCALE GENOMIC DNA]</scope>
    <source>
        <strain evidence="3">CGMCC 4.3516</strain>
    </source>
</reference>
<organism evidence="2 3">
    <name type="scientific">Glycomyces harbinensis</name>
    <dbReference type="NCBI Taxonomy" id="58114"/>
    <lineage>
        <taxon>Bacteria</taxon>
        <taxon>Bacillati</taxon>
        <taxon>Actinomycetota</taxon>
        <taxon>Actinomycetes</taxon>
        <taxon>Glycomycetales</taxon>
        <taxon>Glycomycetaceae</taxon>
        <taxon>Glycomyces</taxon>
    </lineage>
</organism>
<dbReference type="OrthoDB" id="3542365at2"/>
<keyword evidence="1" id="KW-0732">Signal</keyword>
<dbReference type="AlphaFoldDB" id="A0A1G6ZR41"/>
<feature type="signal peptide" evidence="1">
    <location>
        <begin position="1"/>
        <end position="27"/>
    </location>
</feature>
<evidence type="ECO:0000313" key="3">
    <source>
        <dbReference type="Proteomes" id="UP000198949"/>
    </source>
</evidence>
<gene>
    <name evidence="2" type="ORF">SAMN05216270_111106</name>
</gene>
<dbReference type="RefSeq" id="WP_091038290.1">
    <property type="nucleotide sequence ID" value="NZ_FNAD01000011.1"/>
</dbReference>
<proteinExistence type="predicted"/>
<name>A0A1G6ZR41_9ACTN</name>
<evidence type="ECO:0000256" key="1">
    <source>
        <dbReference type="SAM" id="SignalP"/>
    </source>
</evidence>
<evidence type="ECO:0008006" key="4">
    <source>
        <dbReference type="Google" id="ProtNLM"/>
    </source>
</evidence>
<dbReference type="EMBL" id="FNAD01000011">
    <property type="protein sequence ID" value="SDE04036.1"/>
    <property type="molecule type" value="Genomic_DNA"/>
</dbReference>
<sequence length="101" mass="10265">MRLTTRLGIATAAACAAALFAGTPAQAATGDLVLRRQGIDTVITDPGAGCMNVSQGFSEVVNHTDTWVTVYSGFGCAGFGRVVDSGSTSQVGDARSVRIPS</sequence>
<keyword evidence="3" id="KW-1185">Reference proteome</keyword>
<evidence type="ECO:0000313" key="2">
    <source>
        <dbReference type="EMBL" id="SDE04036.1"/>
    </source>
</evidence>
<dbReference type="Proteomes" id="UP000198949">
    <property type="component" value="Unassembled WGS sequence"/>
</dbReference>
<feature type="chain" id="PRO_5011437795" description="Beta/Gamma crystallin" evidence="1">
    <location>
        <begin position="28"/>
        <end position="101"/>
    </location>
</feature>